<dbReference type="Gene3D" id="3.30.1330.90">
    <property type="entry name" value="D-3-phosphoglycerate dehydrogenase, domain 3"/>
    <property type="match status" value="2"/>
</dbReference>
<dbReference type="InterPro" id="IPR005130">
    <property type="entry name" value="Ser_deHydtase-like_asu"/>
</dbReference>
<evidence type="ECO:0000256" key="9">
    <source>
        <dbReference type="SAM" id="MobiDB-lite"/>
    </source>
</evidence>
<dbReference type="GO" id="GO:0051539">
    <property type="term" value="F:4 iron, 4 sulfur cluster binding"/>
    <property type="evidence" value="ECO:0007669"/>
    <property type="project" value="UniProtKB-KW"/>
</dbReference>
<feature type="domain" description="Serine dehydratase beta chain" evidence="11">
    <location>
        <begin position="217"/>
        <end position="301"/>
    </location>
</feature>
<name>A0AAD5UUM9_9APHY</name>
<dbReference type="EMBL" id="JANAWD010001045">
    <property type="protein sequence ID" value="KAJ3474510.1"/>
    <property type="molecule type" value="Genomic_DNA"/>
</dbReference>
<evidence type="ECO:0000259" key="11">
    <source>
        <dbReference type="Pfam" id="PF03315"/>
    </source>
</evidence>
<protein>
    <recommendedName>
        <fullName evidence="14">L-serine ammonia-lyase</fullName>
    </recommendedName>
</protein>
<dbReference type="SUPFAM" id="SSF143548">
    <property type="entry name" value="Serine metabolism enzymes domain"/>
    <property type="match status" value="2"/>
</dbReference>
<dbReference type="GO" id="GO:0003941">
    <property type="term" value="F:L-serine ammonia-lyase activity"/>
    <property type="evidence" value="ECO:0007669"/>
    <property type="project" value="InterPro"/>
</dbReference>
<accession>A0AAD5UUM9</accession>
<dbReference type="Proteomes" id="UP001212997">
    <property type="component" value="Unassembled WGS sequence"/>
</dbReference>
<dbReference type="InterPro" id="IPR051318">
    <property type="entry name" value="Fe-S_L-Ser"/>
</dbReference>
<organism evidence="12 13">
    <name type="scientific">Meripilus lineatus</name>
    <dbReference type="NCBI Taxonomy" id="2056292"/>
    <lineage>
        <taxon>Eukaryota</taxon>
        <taxon>Fungi</taxon>
        <taxon>Dikarya</taxon>
        <taxon>Basidiomycota</taxon>
        <taxon>Agaricomycotina</taxon>
        <taxon>Agaricomycetes</taxon>
        <taxon>Polyporales</taxon>
        <taxon>Meripilaceae</taxon>
        <taxon>Meripilus</taxon>
    </lineage>
</organism>
<keyword evidence="3" id="KW-0312">Gluconeogenesis</keyword>
<keyword evidence="5" id="KW-0479">Metal-binding</keyword>
<evidence type="ECO:0008006" key="14">
    <source>
        <dbReference type="Google" id="ProtNLM"/>
    </source>
</evidence>
<evidence type="ECO:0000259" key="10">
    <source>
        <dbReference type="Pfam" id="PF03313"/>
    </source>
</evidence>
<dbReference type="InterPro" id="IPR005131">
    <property type="entry name" value="Ser_deHydtase_bsu"/>
</dbReference>
<keyword evidence="7" id="KW-0411">Iron-sulfur</keyword>
<feature type="compositionally biased region" description="Gly residues" evidence="9">
    <location>
        <begin position="524"/>
        <end position="535"/>
    </location>
</feature>
<proteinExistence type="predicted"/>
<evidence type="ECO:0000256" key="4">
    <source>
        <dbReference type="ARBA" id="ARBA00022485"/>
    </source>
</evidence>
<keyword evidence="13" id="KW-1185">Reference proteome</keyword>
<feature type="region of interest" description="Disordered" evidence="9">
    <location>
        <begin position="326"/>
        <end position="346"/>
    </location>
</feature>
<keyword evidence="6" id="KW-0408">Iron</keyword>
<evidence type="ECO:0000313" key="13">
    <source>
        <dbReference type="Proteomes" id="UP001212997"/>
    </source>
</evidence>
<dbReference type="Pfam" id="PF03313">
    <property type="entry name" value="SDH_alpha"/>
    <property type="match status" value="2"/>
</dbReference>
<evidence type="ECO:0000256" key="5">
    <source>
        <dbReference type="ARBA" id="ARBA00022723"/>
    </source>
</evidence>
<comment type="cofactor">
    <cofactor evidence="1">
        <name>[4Fe-4S] cluster</name>
        <dbReference type="ChEBI" id="CHEBI:49883"/>
    </cofactor>
</comment>
<gene>
    <name evidence="12" type="ORF">NLI96_g12416</name>
</gene>
<dbReference type="PANTHER" id="PTHR30182:SF1">
    <property type="entry name" value="L-SERINE DEHYDRATASE 1"/>
    <property type="match status" value="1"/>
</dbReference>
<evidence type="ECO:0000256" key="8">
    <source>
        <dbReference type="ARBA" id="ARBA00023239"/>
    </source>
</evidence>
<evidence type="ECO:0000256" key="3">
    <source>
        <dbReference type="ARBA" id="ARBA00022432"/>
    </source>
</evidence>
<keyword evidence="4" id="KW-0004">4Fe-4S</keyword>
<feature type="domain" description="Serine dehydratase-like alpha subunit" evidence="10">
    <location>
        <begin position="361"/>
        <end position="656"/>
    </location>
</feature>
<feature type="compositionally biased region" description="Low complexity" evidence="9">
    <location>
        <begin position="506"/>
        <end position="523"/>
    </location>
</feature>
<feature type="region of interest" description="Disordered" evidence="9">
    <location>
        <begin position="506"/>
        <end position="546"/>
    </location>
</feature>
<dbReference type="Pfam" id="PF03315">
    <property type="entry name" value="SDH_beta"/>
    <property type="match status" value="2"/>
</dbReference>
<evidence type="ECO:0000256" key="2">
    <source>
        <dbReference type="ARBA" id="ARBA00004742"/>
    </source>
</evidence>
<evidence type="ECO:0000256" key="6">
    <source>
        <dbReference type="ARBA" id="ARBA00023004"/>
    </source>
</evidence>
<dbReference type="AlphaFoldDB" id="A0AAD5UUM9"/>
<evidence type="ECO:0000256" key="1">
    <source>
        <dbReference type="ARBA" id="ARBA00001966"/>
    </source>
</evidence>
<feature type="compositionally biased region" description="Pro residues" evidence="9">
    <location>
        <begin position="335"/>
        <end position="346"/>
    </location>
</feature>
<keyword evidence="8" id="KW-0456">Lyase</keyword>
<evidence type="ECO:0000256" key="7">
    <source>
        <dbReference type="ARBA" id="ARBA00023014"/>
    </source>
</evidence>
<dbReference type="GO" id="GO:0046872">
    <property type="term" value="F:metal ion binding"/>
    <property type="evidence" value="ECO:0007669"/>
    <property type="project" value="UniProtKB-KW"/>
</dbReference>
<evidence type="ECO:0000313" key="12">
    <source>
        <dbReference type="EMBL" id="KAJ3474510.1"/>
    </source>
</evidence>
<reference evidence="12" key="1">
    <citation type="submission" date="2022-07" db="EMBL/GenBank/DDBJ databases">
        <title>Genome Sequence of Physisporinus lineatus.</title>
        <authorList>
            <person name="Buettner E."/>
        </authorList>
    </citation>
    <scope>NUCLEOTIDE SEQUENCE</scope>
    <source>
        <strain evidence="12">VT162</strain>
    </source>
</reference>
<feature type="domain" description="Serine dehydratase beta chain" evidence="11">
    <location>
        <begin position="121"/>
        <end position="177"/>
    </location>
</feature>
<dbReference type="PANTHER" id="PTHR30182">
    <property type="entry name" value="L-SERINE DEHYDRATASE"/>
    <property type="match status" value="1"/>
</dbReference>
<sequence>MTRLFETLSVGCSELVRWVGVTPLLATVTFSTRRGMRPILRVPSFLANFRSGVVGLRTVSWPGGRNDGYRLNVQVAGRAFSTSVGVRYPTSVLARSKEKEEGPEEDKPLKAREQHEHAVISAFDLFSIGVGPSSSHTVGPMRAAKIFINDLLELDLLDKVKTVKINLYGSLAATGKGLFYLDLKVRPVSIPYKLICNSDCVALVVSCSRGSVGDNLGSDPETIDTGTIGPRYQAILDTKRLTLGGQHLIHYDMDKDMLWRWDHVLKTHPNGMRFSVFGEEGDLLATNEYFSVGGGFVVNEKTKVDENLFYKGVDKKVVHGARLHQSHSMADPTGHPTPSPDTASPPYPFVSGDNLLALTRKHNMTIAQIVWDNEKHFGLTDDDIHEKLMRIWAVMDDCIRMGVSSAEEKLPGRLGLRRRAPMLYRRLMRGYDKFFFISLSISFVTEPPYFVLSNSNPAEMSNYSFYPGLATSHLTAIGPGSSTSPEAIDAPATTSEVPGSFDHIHGNGNNGNVNGFADSSNGNTGDGGIGNGPSDGNGSRVVKTRRSAARATRVVGSFDHPVLPMPPVSDLNISRFDRLGGGVNEVNASGGRIVTSPTNGAAGVIPAVLKYIIEFVSDDPEKCVETFLLTAAAIGMLFKRGSTISAAEGGCQAEVGGTDINFTFLSIPTLTVYPMIVACSMASAGFAACMGASPETVLQAAEIGIAVKAVTAAQLSMASQNVYSVTLDEAIEAMRLTAVDMSVKYKETSLSGLANCENPADDAELVRINTTPLPLVGELAVYPGELLRWPFRGPGDKVPPRDA</sequence>
<comment type="pathway">
    <text evidence="2">Carbohydrate biosynthesis; gluconeogenesis.</text>
</comment>
<dbReference type="GO" id="GO:0006094">
    <property type="term" value="P:gluconeogenesis"/>
    <property type="evidence" value="ECO:0007669"/>
    <property type="project" value="UniProtKB-KW"/>
</dbReference>
<comment type="caution">
    <text evidence="12">The sequence shown here is derived from an EMBL/GenBank/DDBJ whole genome shotgun (WGS) entry which is preliminary data.</text>
</comment>
<dbReference type="InterPro" id="IPR029009">
    <property type="entry name" value="ASB_dom_sf"/>
</dbReference>
<feature type="domain" description="Serine dehydratase-like alpha subunit" evidence="10">
    <location>
        <begin position="706"/>
        <end position="754"/>
    </location>
</feature>